<evidence type="ECO:0000256" key="2">
    <source>
        <dbReference type="ARBA" id="ARBA00023043"/>
    </source>
</evidence>
<dbReference type="Pfam" id="PF00023">
    <property type="entry name" value="Ank"/>
    <property type="match status" value="1"/>
</dbReference>
<feature type="repeat" description="ANK" evidence="3">
    <location>
        <begin position="131"/>
        <end position="163"/>
    </location>
</feature>
<dbReference type="OrthoDB" id="70519at2759"/>
<dbReference type="SUPFAM" id="SSF48403">
    <property type="entry name" value="Ankyrin repeat"/>
    <property type="match status" value="1"/>
</dbReference>
<keyword evidence="2 3" id="KW-0040">ANK repeat</keyword>
<dbReference type="InterPro" id="IPR002110">
    <property type="entry name" value="Ankyrin_rpt"/>
</dbReference>
<dbReference type="Proteomes" id="UP000007110">
    <property type="component" value="Unassembled WGS sequence"/>
</dbReference>
<evidence type="ECO:0000256" key="3">
    <source>
        <dbReference type="PROSITE-ProRule" id="PRU00023"/>
    </source>
</evidence>
<keyword evidence="1" id="KW-0677">Repeat</keyword>
<proteinExistence type="predicted"/>
<evidence type="ECO:0000256" key="1">
    <source>
        <dbReference type="ARBA" id="ARBA00022737"/>
    </source>
</evidence>
<keyword evidence="5" id="KW-1185">Reference proteome</keyword>
<dbReference type="RefSeq" id="XP_030838108.1">
    <property type="nucleotide sequence ID" value="XM_030982248.1"/>
</dbReference>
<dbReference type="PROSITE" id="PS50088">
    <property type="entry name" value="ANK_REPEAT"/>
    <property type="match status" value="3"/>
</dbReference>
<dbReference type="Gene3D" id="1.25.40.20">
    <property type="entry name" value="Ankyrin repeat-containing domain"/>
    <property type="match status" value="2"/>
</dbReference>
<dbReference type="Pfam" id="PF12796">
    <property type="entry name" value="Ank_2"/>
    <property type="match status" value="1"/>
</dbReference>
<feature type="repeat" description="ANK" evidence="3">
    <location>
        <begin position="98"/>
        <end position="130"/>
    </location>
</feature>
<feature type="repeat" description="ANK" evidence="3">
    <location>
        <begin position="64"/>
        <end position="96"/>
    </location>
</feature>
<name>A0A7M7NLM2_STRPU</name>
<dbReference type="PROSITE" id="PS50297">
    <property type="entry name" value="ANK_REP_REGION"/>
    <property type="match status" value="3"/>
</dbReference>
<evidence type="ECO:0008006" key="6">
    <source>
        <dbReference type="Google" id="ProtNLM"/>
    </source>
</evidence>
<evidence type="ECO:0000313" key="4">
    <source>
        <dbReference type="EnsemblMetazoa" id="XP_030838108"/>
    </source>
</evidence>
<dbReference type="AlphaFoldDB" id="A0A7M7NLM2"/>
<evidence type="ECO:0000313" key="5">
    <source>
        <dbReference type="Proteomes" id="UP000007110"/>
    </source>
</evidence>
<dbReference type="SMART" id="SM00248">
    <property type="entry name" value="ANK"/>
    <property type="match status" value="4"/>
</dbReference>
<dbReference type="OMA" id="YCGHLNV"/>
<dbReference type="InterPro" id="IPR036770">
    <property type="entry name" value="Ankyrin_rpt-contain_sf"/>
</dbReference>
<dbReference type="PANTHER" id="PTHR24171:SF9">
    <property type="entry name" value="ANKYRIN REPEAT DOMAIN-CONTAINING PROTEIN 39"/>
    <property type="match status" value="1"/>
</dbReference>
<reference evidence="5" key="1">
    <citation type="submission" date="2015-02" db="EMBL/GenBank/DDBJ databases">
        <title>Genome sequencing for Strongylocentrotus purpuratus.</title>
        <authorList>
            <person name="Murali S."/>
            <person name="Liu Y."/>
            <person name="Vee V."/>
            <person name="English A."/>
            <person name="Wang M."/>
            <person name="Skinner E."/>
            <person name="Han Y."/>
            <person name="Muzny D.M."/>
            <person name="Worley K.C."/>
            <person name="Gibbs R.A."/>
        </authorList>
    </citation>
    <scope>NUCLEOTIDE SEQUENCE</scope>
</reference>
<sequence length="186" mass="19896">MGDTHHHQGDSACCAQPSPTPSLTQTLDELDWERGIWNAALSGDLAGVQKLLSSGCDVNTVDKSGYTALHYACRNGHKDIVSTLLQHGANPNLLTRSGRASPLHRAAYGGHLEIVSQLLLAKADASLVDSDAKTALHKAAERGHVDICKVLVQAQPSLKTAEDNRGQTPLDCMKDNFDPGLRQLLS</sequence>
<protein>
    <recommendedName>
        <fullName evidence="6">Ankyrin repeat domain-containing protein 39</fullName>
    </recommendedName>
</protein>
<accession>A0A7M7NLM2</accession>
<dbReference type="KEGG" id="spu:586108"/>
<dbReference type="InParanoid" id="A0A7M7NLM2"/>
<dbReference type="EnsemblMetazoa" id="XM_030982248">
    <property type="protein sequence ID" value="XP_030838108"/>
    <property type="gene ID" value="LOC586108"/>
</dbReference>
<organism evidence="4 5">
    <name type="scientific">Strongylocentrotus purpuratus</name>
    <name type="common">Purple sea urchin</name>
    <dbReference type="NCBI Taxonomy" id="7668"/>
    <lineage>
        <taxon>Eukaryota</taxon>
        <taxon>Metazoa</taxon>
        <taxon>Echinodermata</taxon>
        <taxon>Eleutherozoa</taxon>
        <taxon>Echinozoa</taxon>
        <taxon>Echinoidea</taxon>
        <taxon>Euechinoidea</taxon>
        <taxon>Echinacea</taxon>
        <taxon>Camarodonta</taxon>
        <taxon>Echinidea</taxon>
        <taxon>Strongylocentrotidae</taxon>
        <taxon>Strongylocentrotus</taxon>
    </lineage>
</organism>
<dbReference type="PANTHER" id="PTHR24171">
    <property type="entry name" value="ANKYRIN REPEAT DOMAIN-CONTAINING PROTEIN 39-RELATED"/>
    <property type="match status" value="1"/>
</dbReference>
<dbReference type="GeneID" id="586108"/>
<reference evidence="4" key="2">
    <citation type="submission" date="2021-01" db="UniProtKB">
        <authorList>
            <consortium name="EnsemblMetazoa"/>
        </authorList>
    </citation>
    <scope>IDENTIFICATION</scope>
</reference>